<dbReference type="SUPFAM" id="SSF52799">
    <property type="entry name" value="(Phosphotyrosine protein) phosphatases II"/>
    <property type="match status" value="1"/>
</dbReference>
<reference evidence="3 4" key="1">
    <citation type="submission" date="2016-11" db="EMBL/GenBank/DDBJ databases">
        <title>Description of two novel members of the family Erysipelotrichaceae: Ileibacterium lipovorans gen. nov., sp. nov. and Dubosiella newyorkensis, gen. nov., sp. nov.</title>
        <authorList>
            <person name="Cox L.M."/>
            <person name="Sohn J."/>
            <person name="Tyrrell K.L."/>
            <person name="Citron D.M."/>
            <person name="Lawson P.A."/>
            <person name="Patel N.B."/>
            <person name="Iizumi T."/>
            <person name="Perez-Perez G.I."/>
            <person name="Goldstein E.J."/>
            <person name="Blaser M.J."/>
        </authorList>
    </citation>
    <scope>NUCLEOTIDE SEQUENCE [LARGE SCALE GENOMIC DNA]</scope>
    <source>
        <strain evidence="3 4">NYU-BL-A3</strain>
    </source>
</reference>
<dbReference type="Pfam" id="PF13350">
    <property type="entry name" value="Y_phosphatase3"/>
    <property type="match status" value="1"/>
</dbReference>
<evidence type="ECO:0008006" key="5">
    <source>
        <dbReference type="Google" id="ProtNLM"/>
    </source>
</evidence>
<dbReference type="GO" id="GO:0004721">
    <property type="term" value="F:phosphoprotein phosphatase activity"/>
    <property type="evidence" value="ECO:0007669"/>
    <property type="project" value="InterPro"/>
</dbReference>
<dbReference type="OrthoDB" id="1188001at2"/>
<dbReference type="EMBL" id="MPJW01000173">
    <property type="protein sequence ID" value="OLU38236.1"/>
    <property type="molecule type" value="Genomic_DNA"/>
</dbReference>
<dbReference type="PANTHER" id="PTHR31126">
    <property type="entry name" value="TYROSINE-PROTEIN PHOSPHATASE"/>
    <property type="match status" value="1"/>
</dbReference>
<evidence type="ECO:0000313" key="3">
    <source>
        <dbReference type="EMBL" id="OLU38236.1"/>
    </source>
</evidence>
<protein>
    <recommendedName>
        <fullName evidence="5">Tyrosine specific protein phosphatases domain-containing protein</fullName>
    </recommendedName>
</protein>
<sequence>MKNTTTNNMELNDSKEESTSLHQMLNTSPQENVSILLPFKTIHNLRDLSGLTTANNKRIKNGKMFRSANLHHASTEELMILNRMGLKRIFDLRTEWESDAQPDRLFKSWKLFMEPVLHESILSSFYGGQISFAVHAIKDMNKAMQEAYILMLSSERGKKTWKKLFEELLKDDTPILWHCTEGKDRTGMAAALIEHALSIDEDQILADYLQTNIDAAGLIKSDEQAADRIILFDRRLLEEDVDDFVTARKDYYEAANQWIKENYGSWKSYLKQEIGLSDSDFERLEKNWLIDINEIEQSED</sequence>
<feature type="compositionally biased region" description="Polar residues" evidence="2">
    <location>
        <begin position="1"/>
        <end position="11"/>
    </location>
</feature>
<dbReference type="Proteomes" id="UP000186341">
    <property type="component" value="Unassembled WGS sequence"/>
</dbReference>
<dbReference type="InterPro" id="IPR026893">
    <property type="entry name" value="Tyr/Ser_Pase_IphP-type"/>
</dbReference>
<evidence type="ECO:0000256" key="2">
    <source>
        <dbReference type="SAM" id="MobiDB-lite"/>
    </source>
</evidence>
<dbReference type="PANTHER" id="PTHR31126:SF1">
    <property type="entry name" value="TYROSINE SPECIFIC PROTEIN PHOSPHATASES DOMAIN-CONTAINING PROTEIN"/>
    <property type="match status" value="1"/>
</dbReference>
<dbReference type="InterPro" id="IPR029021">
    <property type="entry name" value="Prot-tyrosine_phosphatase-like"/>
</dbReference>
<dbReference type="RefSeq" id="WP_075820263.1">
    <property type="nucleotide sequence ID" value="NZ_CAJUTZ010000031.1"/>
</dbReference>
<dbReference type="AlphaFoldDB" id="A0A1U7NEQ0"/>
<dbReference type="Gene3D" id="3.90.190.10">
    <property type="entry name" value="Protein tyrosine phosphatase superfamily"/>
    <property type="match status" value="1"/>
</dbReference>
<feature type="region of interest" description="Disordered" evidence="2">
    <location>
        <begin position="1"/>
        <end position="22"/>
    </location>
</feature>
<evidence type="ECO:0000256" key="1">
    <source>
        <dbReference type="ARBA" id="ARBA00009580"/>
    </source>
</evidence>
<name>A0A1U7NEQ0_9FIRM</name>
<comment type="caution">
    <text evidence="3">The sequence shown here is derived from an EMBL/GenBank/DDBJ whole genome shotgun (WGS) entry which is preliminary data.</text>
</comment>
<keyword evidence="4" id="KW-1185">Reference proteome</keyword>
<proteinExistence type="inferred from homology"/>
<comment type="similarity">
    <text evidence="1">Belongs to the protein-tyrosine phosphatase family.</text>
</comment>
<evidence type="ECO:0000313" key="4">
    <source>
        <dbReference type="Proteomes" id="UP000186341"/>
    </source>
</evidence>
<accession>A0A1U7NEQ0</accession>
<dbReference type="GeneID" id="82203247"/>
<organism evidence="3 4">
    <name type="scientific">Ileibacterium valens</name>
    <dbReference type="NCBI Taxonomy" id="1862668"/>
    <lineage>
        <taxon>Bacteria</taxon>
        <taxon>Bacillati</taxon>
        <taxon>Bacillota</taxon>
        <taxon>Erysipelotrichia</taxon>
        <taxon>Erysipelotrichales</taxon>
        <taxon>Erysipelotrichaceae</taxon>
        <taxon>Ileibacterium</taxon>
    </lineage>
</organism>
<gene>
    <name evidence="3" type="ORF">BO222_08725</name>
</gene>